<gene>
    <name evidence="2" type="ORF">WMO38_06785</name>
</gene>
<dbReference type="EMBL" id="JBBMES010000005">
    <property type="protein sequence ID" value="MEQ2534819.1"/>
    <property type="molecule type" value="Genomic_DNA"/>
</dbReference>
<feature type="compositionally biased region" description="Basic and acidic residues" evidence="1">
    <location>
        <begin position="53"/>
        <end position="62"/>
    </location>
</feature>
<name>A0ABV1GMU9_9FIRM</name>
<proteinExistence type="predicted"/>
<evidence type="ECO:0000256" key="1">
    <source>
        <dbReference type="SAM" id="MobiDB-lite"/>
    </source>
</evidence>
<feature type="region of interest" description="Disordered" evidence="1">
    <location>
        <begin position="29"/>
        <end position="62"/>
    </location>
</feature>
<protein>
    <submittedName>
        <fullName evidence="2">Uncharacterized protein</fullName>
    </submittedName>
</protein>
<feature type="compositionally biased region" description="Polar residues" evidence="1">
    <location>
        <begin position="42"/>
        <end position="52"/>
    </location>
</feature>
<sequence>MPYVKGSIYSVPMRMAFGAMIERRFLITEEDDKDEQARGTCPSGTSSYNAKASDSERKTPTN</sequence>
<reference evidence="2 3" key="1">
    <citation type="submission" date="2024-03" db="EMBL/GenBank/DDBJ databases">
        <title>Human intestinal bacterial collection.</title>
        <authorList>
            <person name="Pauvert C."/>
            <person name="Hitch T.C.A."/>
            <person name="Clavel T."/>
        </authorList>
    </citation>
    <scope>NUCLEOTIDE SEQUENCE [LARGE SCALE GENOMIC DNA]</scope>
    <source>
        <strain evidence="2 3">CLA-JM-H10</strain>
    </source>
</reference>
<dbReference type="Proteomes" id="UP001480973">
    <property type="component" value="Unassembled WGS sequence"/>
</dbReference>
<keyword evidence="3" id="KW-1185">Reference proteome</keyword>
<comment type="caution">
    <text evidence="2">The sequence shown here is derived from an EMBL/GenBank/DDBJ whole genome shotgun (WGS) entry which is preliminary data.</text>
</comment>
<evidence type="ECO:0000313" key="2">
    <source>
        <dbReference type="EMBL" id="MEQ2534819.1"/>
    </source>
</evidence>
<organism evidence="2 3">
    <name type="scientific">Lachnospira intestinalis</name>
    <dbReference type="NCBI Taxonomy" id="3133158"/>
    <lineage>
        <taxon>Bacteria</taxon>
        <taxon>Bacillati</taxon>
        <taxon>Bacillota</taxon>
        <taxon>Clostridia</taxon>
        <taxon>Lachnospirales</taxon>
        <taxon>Lachnospiraceae</taxon>
        <taxon>Lachnospira</taxon>
    </lineage>
</organism>
<accession>A0ABV1GMU9</accession>
<evidence type="ECO:0000313" key="3">
    <source>
        <dbReference type="Proteomes" id="UP001480973"/>
    </source>
</evidence>